<evidence type="ECO:0000313" key="1">
    <source>
        <dbReference type="EMBL" id="BBM86915.1"/>
    </source>
</evidence>
<dbReference type="SUPFAM" id="SSF53335">
    <property type="entry name" value="S-adenosyl-L-methionine-dependent methyltransferases"/>
    <property type="match status" value="1"/>
</dbReference>
<accession>A0A5S9F5J0</accession>
<organism evidence="1 2">
    <name type="scientific">Uabimicrobium amorphum</name>
    <dbReference type="NCBI Taxonomy" id="2596890"/>
    <lineage>
        <taxon>Bacteria</taxon>
        <taxon>Pseudomonadati</taxon>
        <taxon>Planctomycetota</taxon>
        <taxon>Candidatus Uabimicrobiia</taxon>
        <taxon>Candidatus Uabimicrobiales</taxon>
        <taxon>Candidatus Uabimicrobiaceae</taxon>
        <taxon>Candidatus Uabimicrobium</taxon>
    </lineage>
</organism>
<reference evidence="1 2" key="1">
    <citation type="submission" date="2019-08" db="EMBL/GenBank/DDBJ databases">
        <title>Complete genome sequence of Candidatus Uab amorphum.</title>
        <authorList>
            <person name="Shiratori T."/>
            <person name="Suzuki S."/>
            <person name="Kakizawa Y."/>
            <person name="Ishida K."/>
        </authorList>
    </citation>
    <scope>NUCLEOTIDE SEQUENCE [LARGE SCALE GENOMIC DNA]</scope>
    <source>
        <strain evidence="1 2">SRT547</strain>
    </source>
</reference>
<name>A0A5S9F5J0_UABAM</name>
<protein>
    <submittedName>
        <fullName evidence="1">Uncharacterized protein</fullName>
    </submittedName>
</protein>
<dbReference type="InterPro" id="IPR029063">
    <property type="entry name" value="SAM-dependent_MTases_sf"/>
</dbReference>
<dbReference type="GO" id="GO:0032259">
    <property type="term" value="P:methylation"/>
    <property type="evidence" value="ECO:0007669"/>
    <property type="project" value="UniProtKB-KW"/>
</dbReference>
<dbReference type="EMBL" id="AP019860">
    <property type="protein sequence ID" value="BBM86915.1"/>
    <property type="molecule type" value="Genomic_DNA"/>
</dbReference>
<dbReference type="OrthoDB" id="7343073at2"/>
<sequence length="266" mass="31375">MGLKQTIKTKYPKMFHFLKAMNQRKIYLRRKLHFLANYKKYRSYQRVSRKVFSHCKARVLQGPFRDMKYIKVAHGSVLAPKILGTYEKELYPFVEEVIAGNYKNILDIGCAEGYYAVGFAVRCPKSQVYAYDVMFKAQKMCRKLAEVNNCTNIKVKGECGWEEIAKLSNEKSFIFCDIEGAETYVFDPIKCPEITKYDFLIEMHDTAEENISDELMKRFEDTHDITIIRSQKREPDEYINFLSTDDRILALEELRGEECWGYFKRK</sequence>
<dbReference type="Proteomes" id="UP000326354">
    <property type="component" value="Chromosome"/>
</dbReference>
<dbReference type="KEGG" id="uam:UABAM_05317"/>
<keyword evidence="2" id="KW-1185">Reference proteome</keyword>
<gene>
    <name evidence="1" type="ORF">UABAM_05317</name>
</gene>
<dbReference type="Gene3D" id="3.40.50.150">
    <property type="entry name" value="Vaccinia Virus protein VP39"/>
    <property type="match status" value="1"/>
</dbReference>
<dbReference type="CDD" id="cd02440">
    <property type="entry name" value="AdoMet_MTases"/>
    <property type="match status" value="1"/>
</dbReference>
<dbReference type="RefSeq" id="WP_151970951.1">
    <property type="nucleotide sequence ID" value="NZ_AP019860.1"/>
</dbReference>
<dbReference type="GO" id="GO:0008168">
    <property type="term" value="F:methyltransferase activity"/>
    <property type="evidence" value="ECO:0007669"/>
    <property type="project" value="UniProtKB-KW"/>
</dbReference>
<proteinExistence type="predicted"/>
<dbReference type="AlphaFoldDB" id="A0A5S9F5J0"/>
<evidence type="ECO:0000313" key="2">
    <source>
        <dbReference type="Proteomes" id="UP000326354"/>
    </source>
</evidence>